<comment type="subcellular location">
    <subcellularLocation>
        <location evidence="1">Cell membrane</location>
        <topology evidence="1">Multi-pass membrane protein</topology>
    </subcellularLocation>
</comment>
<dbReference type="InterPro" id="IPR036259">
    <property type="entry name" value="MFS_trans_sf"/>
</dbReference>
<dbReference type="PANTHER" id="PTHR23513">
    <property type="entry name" value="INTEGRAL MEMBRANE EFFLUX PROTEIN-RELATED"/>
    <property type="match status" value="1"/>
</dbReference>
<sequence>MTAPSAWAPLRRTAYRALWLAQFASNTGTWAQTVGAQWLMGDLGGSTFQVALVQAATTLPVFLLVVPSGAIGDILDRRRVLMSGQAMMLAGAAALAALAASGAATPVTLLALIALMGTGQALYRSPAGERTRAGSRTPRVPTVDSSTGAPLFRSVQRSPSRLCARYSCSPFACSPVKWAIR</sequence>
<dbReference type="SUPFAM" id="SSF103473">
    <property type="entry name" value="MFS general substrate transporter"/>
    <property type="match status" value="1"/>
</dbReference>
<organism evidence="9 10">
    <name type="scientific">Saccharothrix longispora</name>
    <dbReference type="NCBI Taxonomy" id="33920"/>
    <lineage>
        <taxon>Bacteria</taxon>
        <taxon>Bacillati</taxon>
        <taxon>Actinomycetota</taxon>
        <taxon>Actinomycetes</taxon>
        <taxon>Pseudonocardiales</taxon>
        <taxon>Pseudonocardiaceae</taxon>
        <taxon>Saccharothrix</taxon>
    </lineage>
</organism>
<keyword evidence="5 8" id="KW-1133">Transmembrane helix</keyword>
<comment type="caution">
    <text evidence="9">The sequence shown here is derived from an EMBL/GenBank/DDBJ whole genome shotgun (WGS) entry which is preliminary data.</text>
</comment>
<keyword evidence="3" id="KW-1003">Cell membrane</keyword>
<name>A0ABU1PRH4_9PSEU</name>
<dbReference type="Proteomes" id="UP001268819">
    <property type="component" value="Unassembled WGS sequence"/>
</dbReference>
<accession>A0ABU1PRH4</accession>
<gene>
    <name evidence="9" type="ORF">J2S66_001257</name>
</gene>
<dbReference type="Pfam" id="PF05977">
    <property type="entry name" value="MFS_3"/>
    <property type="match status" value="1"/>
</dbReference>
<evidence type="ECO:0000256" key="7">
    <source>
        <dbReference type="SAM" id="MobiDB-lite"/>
    </source>
</evidence>
<evidence type="ECO:0000256" key="4">
    <source>
        <dbReference type="ARBA" id="ARBA00022692"/>
    </source>
</evidence>
<evidence type="ECO:0000256" key="2">
    <source>
        <dbReference type="ARBA" id="ARBA00022448"/>
    </source>
</evidence>
<evidence type="ECO:0000256" key="8">
    <source>
        <dbReference type="SAM" id="Phobius"/>
    </source>
</evidence>
<keyword evidence="2" id="KW-0813">Transport</keyword>
<protein>
    <submittedName>
        <fullName evidence="9">MFS family permease</fullName>
    </submittedName>
</protein>
<keyword evidence="4 8" id="KW-0812">Transmembrane</keyword>
<dbReference type="EMBL" id="JAVDSG010000001">
    <property type="protein sequence ID" value="MDR6592873.1"/>
    <property type="molecule type" value="Genomic_DNA"/>
</dbReference>
<dbReference type="InterPro" id="IPR010290">
    <property type="entry name" value="TM_effector"/>
</dbReference>
<evidence type="ECO:0000256" key="5">
    <source>
        <dbReference type="ARBA" id="ARBA00022989"/>
    </source>
</evidence>
<feature type="region of interest" description="Disordered" evidence="7">
    <location>
        <begin position="126"/>
        <end position="148"/>
    </location>
</feature>
<evidence type="ECO:0000313" key="10">
    <source>
        <dbReference type="Proteomes" id="UP001268819"/>
    </source>
</evidence>
<keyword evidence="10" id="KW-1185">Reference proteome</keyword>
<evidence type="ECO:0000313" key="9">
    <source>
        <dbReference type="EMBL" id="MDR6592873.1"/>
    </source>
</evidence>
<dbReference type="Gene3D" id="1.20.1250.20">
    <property type="entry name" value="MFS general substrate transporter like domains"/>
    <property type="match status" value="1"/>
</dbReference>
<reference evidence="9 10" key="1">
    <citation type="submission" date="2023-07" db="EMBL/GenBank/DDBJ databases">
        <title>Sequencing the genomes of 1000 actinobacteria strains.</title>
        <authorList>
            <person name="Klenk H.-P."/>
        </authorList>
    </citation>
    <scope>NUCLEOTIDE SEQUENCE [LARGE SCALE GENOMIC DNA]</scope>
    <source>
        <strain evidence="9 10">DSM 43749</strain>
    </source>
</reference>
<feature type="transmembrane region" description="Helical" evidence="8">
    <location>
        <begin position="47"/>
        <end position="68"/>
    </location>
</feature>
<dbReference type="RefSeq" id="WP_310304852.1">
    <property type="nucleotide sequence ID" value="NZ_BAAAXB010000001.1"/>
</dbReference>
<evidence type="ECO:0000256" key="6">
    <source>
        <dbReference type="ARBA" id="ARBA00023136"/>
    </source>
</evidence>
<evidence type="ECO:0000256" key="3">
    <source>
        <dbReference type="ARBA" id="ARBA00022475"/>
    </source>
</evidence>
<dbReference type="PANTHER" id="PTHR23513:SF11">
    <property type="entry name" value="STAPHYLOFERRIN A TRANSPORTER"/>
    <property type="match status" value="1"/>
</dbReference>
<keyword evidence="6 8" id="KW-0472">Membrane</keyword>
<proteinExistence type="predicted"/>
<evidence type="ECO:0000256" key="1">
    <source>
        <dbReference type="ARBA" id="ARBA00004651"/>
    </source>
</evidence>